<proteinExistence type="inferred from homology"/>
<dbReference type="PANTHER" id="PTHR12941">
    <property type="entry name" value="ER MEMBRANE PROTEIN COMPLEX"/>
    <property type="match status" value="1"/>
</dbReference>
<dbReference type="InterPro" id="IPR036867">
    <property type="entry name" value="R3H_dom_sf"/>
</dbReference>
<dbReference type="InterPro" id="IPR037518">
    <property type="entry name" value="MPN"/>
</dbReference>
<dbReference type="GO" id="GO:0003676">
    <property type="term" value="F:nucleic acid binding"/>
    <property type="evidence" value="ECO:0007669"/>
    <property type="project" value="InterPro"/>
</dbReference>
<dbReference type="Gene3D" id="3.40.140.10">
    <property type="entry name" value="Cytidine Deaminase, domain 2"/>
    <property type="match status" value="1"/>
</dbReference>
<keyword evidence="5" id="KW-1185">Reference proteome</keyword>
<evidence type="ECO:0000256" key="2">
    <source>
        <dbReference type="SAM" id="MobiDB-lite"/>
    </source>
</evidence>
<protein>
    <recommendedName>
        <fullName evidence="3">MPN domain-containing protein</fullName>
    </recommendedName>
</protein>
<comment type="caution">
    <text evidence="4">The sequence shown here is derived from an EMBL/GenBank/DDBJ whole genome shotgun (WGS) entry which is preliminary data.</text>
</comment>
<dbReference type="OrthoDB" id="546092at2759"/>
<sequence length="642" mass="70859">MQQACQHDRTAIINHHKPDHVISTQINTEASFPSYGYRGHPEGPPTSCSACSNERKQVLKLDLPAGASDAEVGDLLNWFKKCCVMSNNFWPDGDSGAHLSFPTTLDKYQRARLHKQAQGLGLWSESEGTGLDRHLKIMPSKEKKQQISDAINGSQDAIITCSNVNLASSTSQRQVKRNFVRPVLPDNLVQGPAGSGIHAHHNAQHDLAAQLWGWCCQEGGRYESYSKREVKAMVDSGSDLPSDLQDLMKKRASGQYFIHLIKEGMEVEAIAQLKAKPEVAWCRDDLDPLGNYPVHLAAVHSMLDLLQDLVKLPGVRDARNFKYQPPLEVARKAGKQSAVTILSTSKSQSPERVMSVSQSESSGPLSLQTRSSGCKSWIRRGRDGILSSIVAHIQKNDNSVVLSEEQKLSKTLLSTGIYCYRLTLHSMVLACTVDPLSLLKILLHAAKYPHLSVNGVLLGTVSNSKVSVTDVIPMFHNSLQLAAPTEIALTQIDAYAEQPNNPKIVGYYHADAKFQAAELSPLAKRFGDKIADKYPGSAIILLDNKRLASFLERTNPASVLPIDVYSRDGKGSNWKKEQQQQLSVSSGDAGCEAVRQSFYTLFEQQGYRKLADFDEHLDDLSRDYLNPCLAHMVKLALPGQMR</sequence>
<dbReference type="Proteomes" id="UP000232323">
    <property type="component" value="Unassembled WGS sequence"/>
</dbReference>
<comment type="similarity">
    <text evidence="1">Belongs to the EMC8/EMC9 family.</text>
</comment>
<evidence type="ECO:0000259" key="3">
    <source>
        <dbReference type="PROSITE" id="PS50249"/>
    </source>
</evidence>
<dbReference type="AlphaFoldDB" id="A0A250X726"/>
<evidence type="ECO:0000256" key="1">
    <source>
        <dbReference type="ARBA" id="ARBA00007461"/>
    </source>
</evidence>
<evidence type="ECO:0000313" key="5">
    <source>
        <dbReference type="Proteomes" id="UP000232323"/>
    </source>
</evidence>
<organism evidence="4 5">
    <name type="scientific">Chlamydomonas eustigma</name>
    <dbReference type="NCBI Taxonomy" id="1157962"/>
    <lineage>
        <taxon>Eukaryota</taxon>
        <taxon>Viridiplantae</taxon>
        <taxon>Chlorophyta</taxon>
        <taxon>core chlorophytes</taxon>
        <taxon>Chlorophyceae</taxon>
        <taxon>CS clade</taxon>
        <taxon>Chlamydomonadales</taxon>
        <taxon>Chlamydomonadaceae</taxon>
        <taxon>Chlamydomonas</taxon>
    </lineage>
</organism>
<dbReference type="GO" id="GO:0072546">
    <property type="term" value="C:EMC complex"/>
    <property type="evidence" value="ECO:0007669"/>
    <property type="project" value="InterPro"/>
</dbReference>
<dbReference type="SUPFAM" id="SSF82708">
    <property type="entry name" value="R3H domain"/>
    <property type="match status" value="1"/>
</dbReference>
<dbReference type="Pfam" id="PF03665">
    <property type="entry name" value="UPF0172"/>
    <property type="match status" value="1"/>
</dbReference>
<evidence type="ECO:0000313" key="4">
    <source>
        <dbReference type="EMBL" id="GAX78719.1"/>
    </source>
</evidence>
<dbReference type="CDD" id="cd02325">
    <property type="entry name" value="R3H"/>
    <property type="match status" value="1"/>
</dbReference>
<reference evidence="4 5" key="1">
    <citation type="submission" date="2017-08" db="EMBL/GenBank/DDBJ databases">
        <title>Acidophilic green algal genome provides insights into adaptation to an acidic environment.</title>
        <authorList>
            <person name="Hirooka S."/>
            <person name="Hirose Y."/>
            <person name="Kanesaki Y."/>
            <person name="Higuchi S."/>
            <person name="Fujiwara T."/>
            <person name="Onuma R."/>
            <person name="Era A."/>
            <person name="Ohbayashi R."/>
            <person name="Uzuka A."/>
            <person name="Nozaki H."/>
            <person name="Yoshikawa H."/>
            <person name="Miyagishima S.Y."/>
        </authorList>
    </citation>
    <scope>NUCLEOTIDE SEQUENCE [LARGE SCALE GENOMIC DNA]</scope>
    <source>
        <strain evidence="4 5">NIES-2499</strain>
    </source>
</reference>
<dbReference type="SUPFAM" id="SSF48403">
    <property type="entry name" value="Ankyrin repeat"/>
    <property type="match status" value="1"/>
</dbReference>
<dbReference type="STRING" id="1157962.A0A250X726"/>
<feature type="region of interest" description="Disordered" evidence="2">
    <location>
        <begin position="345"/>
        <end position="368"/>
    </location>
</feature>
<gene>
    <name evidence="4" type="ORF">CEUSTIGMA_g6157.t1</name>
</gene>
<name>A0A250X726_9CHLO</name>
<dbReference type="CDD" id="cd08060">
    <property type="entry name" value="MPN_UPF0172"/>
    <property type="match status" value="1"/>
</dbReference>
<dbReference type="EMBL" id="BEGY01000035">
    <property type="protein sequence ID" value="GAX78719.1"/>
    <property type="molecule type" value="Genomic_DNA"/>
</dbReference>
<dbReference type="PANTHER" id="PTHR12941:SF10">
    <property type="entry name" value="ER MEMBRANE PROTEIN COMPLEX SUBUNIT 8_9 HOMOLOG"/>
    <property type="match status" value="1"/>
</dbReference>
<dbReference type="PROSITE" id="PS50249">
    <property type="entry name" value="MPN"/>
    <property type="match status" value="1"/>
</dbReference>
<dbReference type="InterPro" id="IPR005366">
    <property type="entry name" value="EMC8/9"/>
</dbReference>
<dbReference type="Gene3D" id="3.30.1370.50">
    <property type="entry name" value="R3H-like domain"/>
    <property type="match status" value="1"/>
</dbReference>
<feature type="domain" description="MPN" evidence="3">
    <location>
        <begin position="431"/>
        <end position="571"/>
    </location>
</feature>
<accession>A0A250X726</accession>
<dbReference type="InterPro" id="IPR036770">
    <property type="entry name" value="Ankyrin_rpt-contain_sf"/>
</dbReference>